<feature type="non-terminal residue" evidence="2">
    <location>
        <position position="1"/>
    </location>
</feature>
<gene>
    <name evidence="2" type="ORF">Tci_925557</name>
</gene>
<name>A0A699X6S6_TANCI</name>
<feature type="compositionally biased region" description="Basic residues" evidence="1">
    <location>
        <begin position="83"/>
        <end position="95"/>
    </location>
</feature>
<evidence type="ECO:0000256" key="1">
    <source>
        <dbReference type="SAM" id="MobiDB-lite"/>
    </source>
</evidence>
<organism evidence="2">
    <name type="scientific">Tanacetum cinerariifolium</name>
    <name type="common">Dalmatian daisy</name>
    <name type="synonym">Chrysanthemum cinerariifolium</name>
    <dbReference type="NCBI Taxonomy" id="118510"/>
    <lineage>
        <taxon>Eukaryota</taxon>
        <taxon>Viridiplantae</taxon>
        <taxon>Streptophyta</taxon>
        <taxon>Embryophyta</taxon>
        <taxon>Tracheophyta</taxon>
        <taxon>Spermatophyta</taxon>
        <taxon>Magnoliopsida</taxon>
        <taxon>eudicotyledons</taxon>
        <taxon>Gunneridae</taxon>
        <taxon>Pentapetalae</taxon>
        <taxon>asterids</taxon>
        <taxon>campanulids</taxon>
        <taxon>Asterales</taxon>
        <taxon>Asteraceae</taxon>
        <taxon>Asteroideae</taxon>
        <taxon>Anthemideae</taxon>
        <taxon>Anthemidinae</taxon>
        <taxon>Tanacetum</taxon>
    </lineage>
</organism>
<accession>A0A699X6S6</accession>
<feature type="non-terminal residue" evidence="2">
    <location>
        <position position="102"/>
    </location>
</feature>
<evidence type="ECO:0000313" key="2">
    <source>
        <dbReference type="EMBL" id="GFD53588.1"/>
    </source>
</evidence>
<proteinExistence type="predicted"/>
<reference evidence="2" key="1">
    <citation type="journal article" date="2019" name="Sci. Rep.">
        <title>Draft genome of Tanacetum cinerariifolium, the natural source of mosquito coil.</title>
        <authorList>
            <person name="Yamashiro T."/>
            <person name="Shiraishi A."/>
            <person name="Satake H."/>
            <person name="Nakayama K."/>
        </authorList>
    </citation>
    <scope>NUCLEOTIDE SEQUENCE</scope>
</reference>
<feature type="region of interest" description="Disordered" evidence="1">
    <location>
        <begin position="1"/>
        <end position="102"/>
    </location>
</feature>
<protein>
    <submittedName>
        <fullName evidence="2">Uncharacterized protein</fullName>
    </submittedName>
</protein>
<sequence length="102" mass="11647">KRRRAPDCHRHPRPRYRPPLGNHRHPLDQGQRRAAARAGPEAGHQGCGRPGPALPGDQRRAASQGPEERRRSLRRAAVPARLQGRRKIGHLHRRKERDPDRA</sequence>
<comment type="caution">
    <text evidence="2">The sequence shown here is derived from an EMBL/GenBank/DDBJ whole genome shotgun (WGS) entry which is preliminary data.</text>
</comment>
<dbReference type="AlphaFoldDB" id="A0A699X6S6"/>
<dbReference type="EMBL" id="BKCJ011796267">
    <property type="protein sequence ID" value="GFD53588.1"/>
    <property type="molecule type" value="Genomic_DNA"/>
</dbReference>